<dbReference type="Gene3D" id="3.90.70.10">
    <property type="entry name" value="Cysteine proteinases"/>
    <property type="match status" value="1"/>
</dbReference>
<dbReference type="PANTHER" id="PTHR21646">
    <property type="entry name" value="UBIQUITIN CARBOXYL-TERMINAL HYDROLASE"/>
    <property type="match status" value="1"/>
</dbReference>
<dbReference type="InterPro" id="IPR038765">
    <property type="entry name" value="Papain-like_cys_pep_sf"/>
</dbReference>
<dbReference type="GO" id="GO:0016579">
    <property type="term" value="P:protein deubiquitination"/>
    <property type="evidence" value="ECO:0007669"/>
    <property type="project" value="InterPro"/>
</dbReference>
<dbReference type="GeneID" id="24922852"/>
<name>D8M7Q8_BLAHO</name>
<protein>
    <recommendedName>
        <fullName evidence="1">USP domain-containing protein</fullName>
    </recommendedName>
</protein>
<gene>
    <name evidence="2" type="ORF">GSBLH_T00006728001</name>
</gene>
<sequence>MAGDGRERIISEKEIESKSAPLGLGHVGIVNNSNMCFFNSMLQIISHIPQIVVGFLQNLNSTDIPSDTDNRHENDIVSEYRRFLYDLWNNRLRTVNPQALVVCMKNESRILCDYEQHDCAEFYTLFLQLLIKELASSSGDPKVILNQLSSSETTAEVVWNHCNSFYNNFVFSSLYGLRSSSCASMPYETFNCLTLPVPEVDIHVKVNVFISVPCIFATEQKKEGLKYKEIAQKSVVCILEPQSMCENLYDQMAETLNKSKTEIDLILCCRESARFAILRSTNARFEPH</sequence>
<reference evidence="2" key="1">
    <citation type="submission" date="2010-02" db="EMBL/GenBank/DDBJ databases">
        <title>Sequencing and annotation of the Blastocystis hominis genome.</title>
        <authorList>
            <person name="Wincker P."/>
        </authorList>
    </citation>
    <scope>NUCLEOTIDE SEQUENCE</scope>
    <source>
        <strain evidence="2">Singapore isolate B</strain>
    </source>
</reference>
<accession>D8M7Q8</accession>
<organism evidence="2">
    <name type="scientific">Blastocystis hominis</name>
    <dbReference type="NCBI Taxonomy" id="12968"/>
    <lineage>
        <taxon>Eukaryota</taxon>
        <taxon>Sar</taxon>
        <taxon>Stramenopiles</taxon>
        <taxon>Bigyra</taxon>
        <taxon>Opalozoa</taxon>
        <taxon>Opalinata</taxon>
        <taxon>Blastocystidae</taxon>
        <taxon>Blastocystis</taxon>
    </lineage>
</organism>
<dbReference type="Proteomes" id="UP000008312">
    <property type="component" value="Unassembled WGS sequence"/>
</dbReference>
<dbReference type="InterPro" id="IPR050185">
    <property type="entry name" value="Ub_carboxyl-term_hydrolase"/>
</dbReference>
<feature type="domain" description="USP" evidence="1">
    <location>
        <begin position="27"/>
        <end position="288"/>
    </location>
</feature>
<evidence type="ECO:0000313" key="3">
    <source>
        <dbReference type="Proteomes" id="UP000008312"/>
    </source>
</evidence>
<keyword evidence="3" id="KW-1185">Reference proteome</keyword>
<evidence type="ECO:0000313" key="2">
    <source>
        <dbReference type="EMBL" id="CBK24097.2"/>
    </source>
</evidence>
<dbReference type="InterPro" id="IPR001394">
    <property type="entry name" value="Peptidase_C19_UCH"/>
</dbReference>
<dbReference type="Pfam" id="PF00443">
    <property type="entry name" value="UCH"/>
    <property type="match status" value="1"/>
</dbReference>
<proteinExistence type="predicted"/>
<evidence type="ECO:0000259" key="1">
    <source>
        <dbReference type="PROSITE" id="PS50235"/>
    </source>
</evidence>
<dbReference type="PROSITE" id="PS50235">
    <property type="entry name" value="USP_3"/>
    <property type="match status" value="1"/>
</dbReference>
<dbReference type="InParanoid" id="D8M7Q8"/>
<dbReference type="OrthoDB" id="292964at2759"/>
<dbReference type="GO" id="GO:0004843">
    <property type="term" value="F:cysteine-type deubiquitinase activity"/>
    <property type="evidence" value="ECO:0007669"/>
    <property type="project" value="InterPro"/>
</dbReference>
<dbReference type="RefSeq" id="XP_012898145.1">
    <property type="nucleotide sequence ID" value="XM_013042691.1"/>
</dbReference>
<dbReference type="SUPFAM" id="SSF54001">
    <property type="entry name" value="Cysteine proteinases"/>
    <property type="match status" value="1"/>
</dbReference>
<dbReference type="InterPro" id="IPR028889">
    <property type="entry name" value="USP"/>
</dbReference>
<dbReference type="AlphaFoldDB" id="D8M7Q8"/>
<dbReference type="EMBL" id="FN668672">
    <property type="protein sequence ID" value="CBK24097.2"/>
    <property type="molecule type" value="Genomic_DNA"/>
</dbReference>